<sequence length="286" mass="31553">MPTSDRLSELHSLIMRETMRAEAAGAAPAFSTLQPLYAEKNTNGVDLSQRIARLCDVEHLCADIAASRFTLANINPLVWNDDLENALREATFPDRVTGGQIEIRSLMDSYYGSCWTDQPESQFAWDTFGVAPTKVRIESTVGRVLAALMHPNDPYFGLHLYAGLVEYRRDTELAKWVSTVKLDGLLDSEGRSLALALSVVRDDFQQESEVRIIYSHHEEDSWVQANVTLAPHLDNDKGFARIPCSWSGLIDSITVRSNMPATAKARLTSTLASAGLSVPIVDSAIV</sequence>
<dbReference type="RefSeq" id="WP_161081921.1">
    <property type="nucleotide sequence ID" value="NZ_WWCX01000001.1"/>
</dbReference>
<reference evidence="1" key="1">
    <citation type="submission" date="2019-12" db="EMBL/GenBank/DDBJ databases">
        <title>Novel species isolated from a subtropical stream in China.</title>
        <authorList>
            <person name="Lu H."/>
        </authorList>
    </citation>
    <scope>NUCLEOTIDE SEQUENCE [LARGE SCALE GENOMIC DNA]</scope>
    <source>
        <strain evidence="1">FT81W</strain>
    </source>
</reference>
<comment type="caution">
    <text evidence="1">The sequence shown here is derived from an EMBL/GenBank/DDBJ whole genome shotgun (WGS) entry which is preliminary data.</text>
</comment>
<name>A0A845GGW1_9BURK</name>
<accession>A0A845GGW1</accession>
<protein>
    <recommendedName>
        <fullName evidence="3">DUF2971 domain-containing protein</fullName>
    </recommendedName>
</protein>
<dbReference type="Proteomes" id="UP000447355">
    <property type="component" value="Unassembled WGS sequence"/>
</dbReference>
<dbReference type="EMBL" id="WWCX01000001">
    <property type="protein sequence ID" value="MYM92662.1"/>
    <property type="molecule type" value="Genomic_DNA"/>
</dbReference>
<evidence type="ECO:0000313" key="2">
    <source>
        <dbReference type="Proteomes" id="UP000447355"/>
    </source>
</evidence>
<evidence type="ECO:0008006" key="3">
    <source>
        <dbReference type="Google" id="ProtNLM"/>
    </source>
</evidence>
<dbReference type="AlphaFoldDB" id="A0A845GGW1"/>
<proteinExistence type="predicted"/>
<organism evidence="1 2">
    <name type="scientific">Duganella vulcania</name>
    <dbReference type="NCBI Taxonomy" id="2692166"/>
    <lineage>
        <taxon>Bacteria</taxon>
        <taxon>Pseudomonadati</taxon>
        <taxon>Pseudomonadota</taxon>
        <taxon>Betaproteobacteria</taxon>
        <taxon>Burkholderiales</taxon>
        <taxon>Oxalobacteraceae</taxon>
        <taxon>Telluria group</taxon>
        <taxon>Duganella</taxon>
    </lineage>
</organism>
<gene>
    <name evidence="1" type="ORF">GTP90_02165</name>
</gene>
<evidence type="ECO:0000313" key="1">
    <source>
        <dbReference type="EMBL" id="MYM92662.1"/>
    </source>
</evidence>